<keyword evidence="2" id="KW-1185">Reference proteome</keyword>
<dbReference type="InterPro" id="IPR004027">
    <property type="entry name" value="SEC_C_motif"/>
</dbReference>
<dbReference type="EMBL" id="BAAAZK010000002">
    <property type="protein sequence ID" value="GAA4171897.1"/>
    <property type="molecule type" value="Genomic_DNA"/>
</dbReference>
<accession>A0ABP7ZWB9</accession>
<dbReference type="SUPFAM" id="SSF103642">
    <property type="entry name" value="Sec-C motif"/>
    <property type="match status" value="1"/>
</dbReference>
<dbReference type="Proteomes" id="UP001500167">
    <property type="component" value="Unassembled WGS sequence"/>
</dbReference>
<protein>
    <submittedName>
        <fullName evidence="1">SEC-C metal-binding domain-containing protein</fullName>
    </submittedName>
</protein>
<comment type="caution">
    <text evidence="1">The sequence shown here is derived from an EMBL/GenBank/DDBJ whole genome shotgun (WGS) entry which is preliminary data.</text>
</comment>
<dbReference type="PANTHER" id="PTHR33747:SF1">
    <property type="entry name" value="ADENYLATE CYCLASE-ASSOCIATED CAP C-TERMINAL DOMAIN-CONTAINING PROTEIN"/>
    <property type="match status" value="1"/>
</dbReference>
<evidence type="ECO:0000313" key="1">
    <source>
        <dbReference type="EMBL" id="GAA4171897.1"/>
    </source>
</evidence>
<organism evidence="1 2">
    <name type="scientific">Sphingobacterium ginsenosidimutans</name>
    <dbReference type="NCBI Taxonomy" id="687845"/>
    <lineage>
        <taxon>Bacteria</taxon>
        <taxon>Pseudomonadati</taxon>
        <taxon>Bacteroidota</taxon>
        <taxon>Sphingobacteriia</taxon>
        <taxon>Sphingobacteriales</taxon>
        <taxon>Sphingobacteriaceae</taxon>
        <taxon>Sphingobacterium</taxon>
    </lineage>
</organism>
<dbReference type="Pfam" id="PF02810">
    <property type="entry name" value="SEC-C"/>
    <property type="match status" value="1"/>
</dbReference>
<reference evidence="2" key="1">
    <citation type="journal article" date="2019" name="Int. J. Syst. Evol. Microbiol.">
        <title>The Global Catalogue of Microorganisms (GCM) 10K type strain sequencing project: providing services to taxonomists for standard genome sequencing and annotation.</title>
        <authorList>
            <consortium name="The Broad Institute Genomics Platform"/>
            <consortium name="The Broad Institute Genome Sequencing Center for Infectious Disease"/>
            <person name="Wu L."/>
            <person name="Ma J."/>
        </authorList>
    </citation>
    <scope>NUCLEOTIDE SEQUENCE [LARGE SCALE GENOMIC DNA]</scope>
    <source>
        <strain evidence="2">JCM 16722</strain>
    </source>
</reference>
<gene>
    <name evidence="1" type="ORF">GCM10022218_12690</name>
</gene>
<name>A0ABP7ZWB9_9SPHI</name>
<evidence type="ECO:0000313" key="2">
    <source>
        <dbReference type="Proteomes" id="UP001500167"/>
    </source>
</evidence>
<dbReference type="PANTHER" id="PTHR33747">
    <property type="entry name" value="UPF0225 PROTEIN SCO1677"/>
    <property type="match status" value="1"/>
</dbReference>
<dbReference type="RefSeq" id="WP_346084984.1">
    <property type="nucleotide sequence ID" value="NZ_BAAAZK010000002.1"/>
</dbReference>
<dbReference type="Gene3D" id="3.10.450.50">
    <property type="match status" value="1"/>
</dbReference>
<sequence>MTNSSTKEQVLENLKELISSKGYIYALCMILFEDFHHDLDKIHLVNYREKLSVKECSLIIGFLVQNEIDFTTPDSPEKVIEMKERTYEVMHQLHLSLTPSQPDNLKELFEKHDKGEDISNLFNDKSEIFVKNGGMVEPMFYAGDGIYDFQYLEYLEKKYKYDKGWLLKNKNFDLEESLTLVREVRNILHKKSKKVSLFDLKETFSQIAEKESKKLKKHHSQKEIEEIIRQQYVWASFYQYRNLFRNNLKKNEADKEDWDFFYKNLLDLFIVSSEDFDKNDNFSNFIANFSFSPSNDVNKDYNGPGYFNVLNSRPFIKIDFSSYFVPINFLVAEAVYESPFYWMYDDKDYINKIAEHRGNVGEEISFELLSKVFGEENTFKSVLVTTKKGEPDTDIDVLCVLGNKAICVQVKSKKITMNAKRGVFEQLKKDFKGAVQDAYDQGLVSRECILGKGAKFTDKEGNEIHLKKEINEVYIMGLTTENHPSLVHQVRTLLSKEKEAPFPLVVSVFDLELLVHYLPDPYDFLYYVRQRIALMDYFFADEELAFLGYHLKYKLWKNDEYSGGIIDTDFGAIIDRNYYPFKTGLSHLLSDKNDPILNRWKDPKFDHLAKIIKGSNHSNTVDIIFNLLDWSGETRKDLVDHMIKIKRDSIKENSDKSIATTTAPEFGFSYQVFRNIDLNNLDDKVNIYSNAKKYQQKCDSWLGLGSFAKSRNLVDFLIYLDEPWSFDHEMEKACKDFFEHARGKAIKLNPALSISRNDPCPCKSGLKYKRCCGLSRL</sequence>
<proteinExistence type="predicted"/>